<dbReference type="AlphaFoldDB" id="A0AB38DN13"/>
<keyword evidence="1" id="KW-0175">Coiled coil</keyword>
<protein>
    <recommendedName>
        <fullName evidence="7">Phage associated protein</fullName>
    </recommendedName>
</protein>
<evidence type="ECO:0000313" key="5">
    <source>
        <dbReference type="Proteomes" id="UP000193466"/>
    </source>
</evidence>
<evidence type="ECO:0000313" key="4">
    <source>
        <dbReference type="EMBL" id="SNU78689.1"/>
    </source>
</evidence>
<dbReference type="EMBL" id="LT906434">
    <property type="protein sequence ID" value="SNU78689.1"/>
    <property type="molecule type" value="Genomic_DNA"/>
</dbReference>
<dbReference type="Proteomes" id="UP000215033">
    <property type="component" value="Chromosome 1"/>
</dbReference>
<evidence type="ECO:0000256" key="2">
    <source>
        <dbReference type="SAM" id="MobiDB-lite"/>
    </source>
</evidence>
<proteinExistence type="predicted"/>
<gene>
    <name evidence="3" type="ORF">BWD10_10120</name>
    <name evidence="4" type="ORF">SAMEA4504057_00165</name>
</gene>
<dbReference type="KEGG" id="nzo:SAMEA4504057_0165"/>
<name>A0AB38DN13_9NEIS</name>
<evidence type="ECO:0000313" key="6">
    <source>
        <dbReference type="Proteomes" id="UP000215033"/>
    </source>
</evidence>
<accession>A0AB38DN13</accession>
<dbReference type="Proteomes" id="UP000193466">
    <property type="component" value="Unassembled WGS sequence"/>
</dbReference>
<feature type="compositionally biased region" description="Polar residues" evidence="2">
    <location>
        <begin position="307"/>
        <end position="318"/>
    </location>
</feature>
<organism evidence="4 6">
    <name type="scientific">Neisseria zoodegmatis</name>
    <dbReference type="NCBI Taxonomy" id="326523"/>
    <lineage>
        <taxon>Bacteria</taxon>
        <taxon>Pseudomonadati</taxon>
        <taxon>Pseudomonadota</taxon>
        <taxon>Betaproteobacteria</taxon>
        <taxon>Neisseriales</taxon>
        <taxon>Neisseriaceae</taxon>
        <taxon>Neisseria</taxon>
    </lineage>
</organism>
<dbReference type="RefSeq" id="WP_085364223.1">
    <property type="nucleotide sequence ID" value="NZ_LT906434.1"/>
</dbReference>
<feature type="coiled-coil region" evidence="1">
    <location>
        <begin position="190"/>
        <end position="224"/>
    </location>
</feature>
<reference evidence="4 6" key="2">
    <citation type="submission" date="2017-06" db="EMBL/GenBank/DDBJ databases">
        <authorList>
            <consortium name="Pathogen Informatics"/>
        </authorList>
    </citation>
    <scope>NUCLEOTIDE SEQUENCE [LARGE SCALE GENOMIC DNA]</scope>
    <source>
        <strain evidence="4 6">NCTC12230</strain>
    </source>
</reference>
<evidence type="ECO:0000256" key="1">
    <source>
        <dbReference type="SAM" id="Coils"/>
    </source>
</evidence>
<feature type="region of interest" description="Disordered" evidence="2">
    <location>
        <begin position="285"/>
        <end position="318"/>
    </location>
</feature>
<reference evidence="3 5" key="1">
    <citation type="submission" date="2017-01" db="EMBL/GenBank/DDBJ databases">
        <authorList>
            <person name="Wolfgang W.J."/>
            <person name="Cole J."/>
            <person name="Wroblewski D."/>
            <person name="Mcginnis J."/>
            <person name="Musser K.A."/>
        </authorList>
    </citation>
    <scope>NUCLEOTIDE SEQUENCE [LARGE SCALE GENOMIC DNA]</scope>
    <source>
        <strain evidence="3 5">DSM 21643</strain>
    </source>
</reference>
<evidence type="ECO:0008006" key="7">
    <source>
        <dbReference type="Google" id="ProtNLM"/>
    </source>
</evidence>
<sequence>MTTKSTPQTLNLRLSSADAVAVAAVSGEEPRKFSGIANSGRPFGLGTWQTVIDFDGIKLKDKTAFLIDHAGSKRAGVGKLSVTSDGLYAEGTLLNNEHGRAVAEESDQGFPWEMSVYVQSARVEELSAGAKTSVNGYEVQGPMLIMRDCTIREVSFTAVGVDGNTHAVALSDDGKPRAFDYQQQEHLSMTPEEKAELDQLKADKAKLEQENADLKLSAHKAQIDAKLSAAGFKAGADGKFSGVGESTYKLLLSADLKDAEAVITDLKPAEAALSGAGKPQVPEALLADTQPGNPDEPAGGVKLSVATGKSSLNGGAYV</sequence>
<evidence type="ECO:0000313" key="3">
    <source>
        <dbReference type="EMBL" id="OSI09275.1"/>
    </source>
</evidence>
<dbReference type="EMBL" id="MTBM01000015">
    <property type="protein sequence ID" value="OSI09275.1"/>
    <property type="molecule type" value="Genomic_DNA"/>
</dbReference>
<keyword evidence="5" id="KW-1185">Reference proteome</keyword>